<feature type="domain" description="Rhodopsin" evidence="7">
    <location>
        <begin position="44"/>
        <end position="266"/>
    </location>
</feature>
<feature type="transmembrane region" description="Helical" evidence="6">
    <location>
        <begin position="125"/>
        <end position="146"/>
    </location>
</feature>
<sequence>MPPPTGPPLPPAWHPSNGSHSLLAIMWALTAAAVICLISRLHIVRTRFKRFYWDDYLVTFAFLTALPLVIQPTLVDAGAKVNPHLINHKHISQSFFYVSLWSAKFSCLVFFRRIGGIALPGLRRYWHAVFIYTVISFFAVFAMNPWACYAKKGSLRCMADEDAVRIILVTFRLAIFFDLSTDCLIMAIPFATLWKVKITVRQRLILSFLFGLTIVTMAVALTRAILSTNGPRKPGLNLTWLLFFTHVEATTSIIVACVVSFRTLFTQDRSPRSTGYDYGSRPSRRRVQQQDADLLSATALHDPISRPAASHQALSKTEEVGHHPYHELSDVGHLIHADKDQA</sequence>
<evidence type="ECO:0000256" key="4">
    <source>
        <dbReference type="ARBA" id="ARBA00023136"/>
    </source>
</evidence>
<feature type="transmembrane region" description="Helical" evidence="6">
    <location>
        <begin position="204"/>
        <end position="226"/>
    </location>
</feature>
<evidence type="ECO:0000313" key="8">
    <source>
        <dbReference type="EMBL" id="KAF1998771.1"/>
    </source>
</evidence>
<keyword evidence="4 6" id="KW-0472">Membrane</keyword>
<evidence type="ECO:0000256" key="5">
    <source>
        <dbReference type="ARBA" id="ARBA00038359"/>
    </source>
</evidence>
<dbReference type="Proteomes" id="UP000799779">
    <property type="component" value="Unassembled WGS sequence"/>
</dbReference>
<keyword evidence="3 6" id="KW-1133">Transmembrane helix</keyword>
<protein>
    <recommendedName>
        <fullName evidence="7">Rhodopsin domain-containing protein</fullName>
    </recommendedName>
</protein>
<dbReference type="AlphaFoldDB" id="A0A6A5WF49"/>
<feature type="transmembrane region" description="Helical" evidence="6">
    <location>
        <begin position="56"/>
        <end position="74"/>
    </location>
</feature>
<comment type="subcellular location">
    <subcellularLocation>
        <location evidence="1">Membrane</location>
        <topology evidence="1">Multi-pass membrane protein</topology>
    </subcellularLocation>
</comment>
<keyword evidence="2 6" id="KW-0812">Transmembrane</keyword>
<accession>A0A6A5WF49</accession>
<dbReference type="InterPro" id="IPR049326">
    <property type="entry name" value="Rhodopsin_dom_fungi"/>
</dbReference>
<evidence type="ECO:0000256" key="3">
    <source>
        <dbReference type="ARBA" id="ARBA00022989"/>
    </source>
</evidence>
<comment type="similarity">
    <text evidence="5">Belongs to the SAT4 family.</text>
</comment>
<keyword evidence="9" id="KW-1185">Reference proteome</keyword>
<dbReference type="EMBL" id="ML977601">
    <property type="protein sequence ID" value="KAF1998771.1"/>
    <property type="molecule type" value="Genomic_DNA"/>
</dbReference>
<dbReference type="InterPro" id="IPR052337">
    <property type="entry name" value="SAT4-like"/>
</dbReference>
<proteinExistence type="inferred from homology"/>
<dbReference type="Pfam" id="PF20684">
    <property type="entry name" value="Fung_rhodopsin"/>
    <property type="match status" value="1"/>
</dbReference>
<dbReference type="GO" id="GO:0016020">
    <property type="term" value="C:membrane"/>
    <property type="evidence" value="ECO:0007669"/>
    <property type="project" value="UniProtKB-SubCell"/>
</dbReference>
<evidence type="ECO:0000259" key="7">
    <source>
        <dbReference type="Pfam" id="PF20684"/>
    </source>
</evidence>
<feature type="transmembrane region" description="Helical" evidence="6">
    <location>
        <begin position="20"/>
        <end position="44"/>
    </location>
</feature>
<dbReference type="PANTHER" id="PTHR33048:SF47">
    <property type="entry name" value="INTEGRAL MEMBRANE PROTEIN-RELATED"/>
    <property type="match status" value="1"/>
</dbReference>
<organism evidence="8 9">
    <name type="scientific">Amniculicola lignicola CBS 123094</name>
    <dbReference type="NCBI Taxonomy" id="1392246"/>
    <lineage>
        <taxon>Eukaryota</taxon>
        <taxon>Fungi</taxon>
        <taxon>Dikarya</taxon>
        <taxon>Ascomycota</taxon>
        <taxon>Pezizomycotina</taxon>
        <taxon>Dothideomycetes</taxon>
        <taxon>Pleosporomycetidae</taxon>
        <taxon>Pleosporales</taxon>
        <taxon>Amniculicolaceae</taxon>
        <taxon>Amniculicola</taxon>
    </lineage>
</organism>
<evidence type="ECO:0000313" key="9">
    <source>
        <dbReference type="Proteomes" id="UP000799779"/>
    </source>
</evidence>
<name>A0A6A5WF49_9PLEO</name>
<evidence type="ECO:0000256" key="6">
    <source>
        <dbReference type="SAM" id="Phobius"/>
    </source>
</evidence>
<dbReference type="OrthoDB" id="444631at2759"/>
<feature type="transmembrane region" description="Helical" evidence="6">
    <location>
        <begin position="166"/>
        <end position="192"/>
    </location>
</feature>
<feature type="transmembrane region" description="Helical" evidence="6">
    <location>
        <begin position="94"/>
        <end position="113"/>
    </location>
</feature>
<feature type="transmembrane region" description="Helical" evidence="6">
    <location>
        <begin position="238"/>
        <end position="265"/>
    </location>
</feature>
<dbReference type="PANTHER" id="PTHR33048">
    <property type="entry name" value="PTH11-LIKE INTEGRAL MEMBRANE PROTEIN (AFU_ORTHOLOGUE AFUA_5G11245)"/>
    <property type="match status" value="1"/>
</dbReference>
<reference evidence="8" key="1">
    <citation type="journal article" date="2020" name="Stud. Mycol.">
        <title>101 Dothideomycetes genomes: a test case for predicting lifestyles and emergence of pathogens.</title>
        <authorList>
            <person name="Haridas S."/>
            <person name="Albert R."/>
            <person name="Binder M."/>
            <person name="Bloem J."/>
            <person name="Labutti K."/>
            <person name="Salamov A."/>
            <person name="Andreopoulos B."/>
            <person name="Baker S."/>
            <person name="Barry K."/>
            <person name="Bills G."/>
            <person name="Bluhm B."/>
            <person name="Cannon C."/>
            <person name="Castanera R."/>
            <person name="Culley D."/>
            <person name="Daum C."/>
            <person name="Ezra D."/>
            <person name="Gonzalez J."/>
            <person name="Henrissat B."/>
            <person name="Kuo A."/>
            <person name="Liang C."/>
            <person name="Lipzen A."/>
            <person name="Lutzoni F."/>
            <person name="Magnuson J."/>
            <person name="Mondo S."/>
            <person name="Nolan M."/>
            <person name="Ohm R."/>
            <person name="Pangilinan J."/>
            <person name="Park H.-J."/>
            <person name="Ramirez L."/>
            <person name="Alfaro M."/>
            <person name="Sun H."/>
            <person name="Tritt A."/>
            <person name="Yoshinaga Y."/>
            <person name="Zwiers L.-H."/>
            <person name="Turgeon B."/>
            <person name="Goodwin S."/>
            <person name="Spatafora J."/>
            <person name="Crous P."/>
            <person name="Grigoriev I."/>
        </authorList>
    </citation>
    <scope>NUCLEOTIDE SEQUENCE</scope>
    <source>
        <strain evidence="8">CBS 123094</strain>
    </source>
</reference>
<evidence type="ECO:0000256" key="2">
    <source>
        <dbReference type="ARBA" id="ARBA00022692"/>
    </source>
</evidence>
<gene>
    <name evidence="8" type="ORF">P154DRAFT_536085</name>
</gene>
<evidence type="ECO:0000256" key="1">
    <source>
        <dbReference type="ARBA" id="ARBA00004141"/>
    </source>
</evidence>